<feature type="domain" description="OVATE" evidence="7">
    <location>
        <begin position="870"/>
        <end position="929"/>
    </location>
</feature>
<feature type="compositionally biased region" description="Basic and acidic residues" evidence="6">
    <location>
        <begin position="780"/>
        <end position="796"/>
    </location>
</feature>
<dbReference type="GO" id="GO:0005634">
    <property type="term" value="C:nucleus"/>
    <property type="evidence" value="ECO:0007669"/>
    <property type="project" value="UniProtKB-SubCell"/>
</dbReference>
<dbReference type="EMBL" id="CM035416">
    <property type="protein sequence ID" value="KAH7424495.1"/>
    <property type="molecule type" value="Genomic_DNA"/>
</dbReference>
<keyword evidence="2" id="KW-0678">Repressor</keyword>
<feature type="region of interest" description="Disordered" evidence="6">
    <location>
        <begin position="766"/>
        <end position="796"/>
    </location>
</feature>
<evidence type="ECO:0000259" key="7">
    <source>
        <dbReference type="PROSITE" id="PS51754"/>
    </source>
</evidence>
<evidence type="ECO:0000313" key="9">
    <source>
        <dbReference type="Proteomes" id="UP000825935"/>
    </source>
</evidence>
<keyword evidence="5" id="KW-0539">Nucleus</keyword>
<feature type="compositionally biased region" description="Basic and acidic residues" evidence="6">
    <location>
        <begin position="848"/>
        <end position="864"/>
    </location>
</feature>
<proteinExistence type="predicted"/>
<evidence type="ECO:0000256" key="1">
    <source>
        <dbReference type="ARBA" id="ARBA00004123"/>
    </source>
</evidence>
<dbReference type="OrthoDB" id="1928390at2759"/>
<dbReference type="PANTHER" id="PTHR33057:SF224">
    <property type="entry name" value="TRANSCRIPTION REPRESSOR"/>
    <property type="match status" value="1"/>
</dbReference>
<keyword evidence="4" id="KW-0804">Transcription</keyword>
<dbReference type="NCBIfam" id="TIGR01568">
    <property type="entry name" value="A_thal_3678"/>
    <property type="match status" value="1"/>
</dbReference>
<dbReference type="InterPro" id="IPR006458">
    <property type="entry name" value="Ovate_C"/>
</dbReference>
<evidence type="ECO:0000313" key="8">
    <source>
        <dbReference type="EMBL" id="KAH7424495.1"/>
    </source>
</evidence>
<evidence type="ECO:0000256" key="2">
    <source>
        <dbReference type="ARBA" id="ARBA00022491"/>
    </source>
</evidence>
<dbReference type="InterPro" id="IPR038933">
    <property type="entry name" value="Ovate"/>
</dbReference>
<organism evidence="8 9">
    <name type="scientific">Ceratopteris richardii</name>
    <name type="common">Triangle waterfern</name>
    <dbReference type="NCBI Taxonomy" id="49495"/>
    <lineage>
        <taxon>Eukaryota</taxon>
        <taxon>Viridiplantae</taxon>
        <taxon>Streptophyta</taxon>
        <taxon>Embryophyta</taxon>
        <taxon>Tracheophyta</taxon>
        <taxon>Polypodiopsida</taxon>
        <taxon>Polypodiidae</taxon>
        <taxon>Polypodiales</taxon>
        <taxon>Pteridineae</taxon>
        <taxon>Pteridaceae</taxon>
        <taxon>Parkerioideae</taxon>
        <taxon>Ceratopteris</taxon>
    </lineage>
</organism>
<accession>A0A8T2TSU1</accession>
<dbReference type="PANTHER" id="PTHR33057">
    <property type="entry name" value="TRANSCRIPTION REPRESSOR OFP7-RELATED"/>
    <property type="match status" value="1"/>
</dbReference>
<feature type="region of interest" description="Disordered" evidence="6">
    <location>
        <begin position="837"/>
        <end position="864"/>
    </location>
</feature>
<comment type="subcellular location">
    <subcellularLocation>
        <location evidence="1">Nucleus</location>
    </subcellularLocation>
</comment>
<evidence type="ECO:0000256" key="3">
    <source>
        <dbReference type="ARBA" id="ARBA00023015"/>
    </source>
</evidence>
<dbReference type="Pfam" id="PF04844">
    <property type="entry name" value="Ovate"/>
    <property type="match status" value="1"/>
</dbReference>
<name>A0A8T2TSU1_CERRI</name>
<keyword evidence="3" id="KW-0805">Transcription regulation</keyword>
<dbReference type="PROSITE" id="PS51754">
    <property type="entry name" value="OVATE"/>
    <property type="match status" value="1"/>
</dbReference>
<evidence type="ECO:0000256" key="5">
    <source>
        <dbReference type="ARBA" id="ARBA00023242"/>
    </source>
</evidence>
<gene>
    <name evidence="8" type="ORF">KP509_11G011500</name>
</gene>
<reference evidence="8" key="1">
    <citation type="submission" date="2021-08" db="EMBL/GenBank/DDBJ databases">
        <title>WGS assembly of Ceratopteris richardii.</title>
        <authorList>
            <person name="Marchant D.B."/>
            <person name="Chen G."/>
            <person name="Jenkins J."/>
            <person name="Shu S."/>
            <person name="Leebens-Mack J."/>
            <person name="Grimwood J."/>
            <person name="Schmutz J."/>
            <person name="Soltis P."/>
            <person name="Soltis D."/>
            <person name="Chen Z.-H."/>
        </authorList>
    </citation>
    <scope>NUCLEOTIDE SEQUENCE</scope>
    <source>
        <strain evidence="8">Whitten #5841</strain>
        <tissue evidence="8">Leaf</tissue>
    </source>
</reference>
<dbReference type="Proteomes" id="UP000825935">
    <property type="component" value="Chromosome 11"/>
</dbReference>
<sequence length="935" mass="104985">MGKWRLRLQSIMPNVWYRRLKTELGRRAGAVGQQSPALNYKRWVSQRKQLAISSKRLLFLASSSVNICSNTASASKDEGQATKMSTWCHRESSINDGPSVTSNEERQIDNHTGAASFVAPTEEMFHRTAQIHDIKAAEAVKQADCKLTSQGVDCTLNVSQSPQQTRSLLSPDPVPNSSFQLNVQELNTKLKALSYEERRTYGASPLLAVAGTLSPVNYKLDLESMVESSPDPGAGRLTAKKLFPEEIKILRNEPCSSYGSASCFTAQSHTSSEDTAFTAKASTSSLWEKDLSSLPSEGSELYGAEENSSVRCMKRRSRRARQDEFTRQRSRMNETRMNFLWGLDEVNHVSDSLSCDEGIYQRERLLQNVYLLQNLKDDVPGPTARFRSPYTLETRSLRSYNPDSHLEKRQEGDRYIKHRRSVSNESLFLESTAIRSGMSKFSPLQNLDIYDDLNLSQCSDSAFSDTELETDSKHVNGTTRATLKEMDKQIRQSPMTNIRLRHYAASPLYDKPSGQLRSPSRCASVYLDRSPALSRSKSTSDSCACSLDHGINCSDRIHLDRNTPCSVITRNRSRSRWRPSCRSHDIIKSLLLKNMKLEVNPGSKTVVTPSRMQSQICQRDAQCKGCAERMKAWELLSPKSACKSKISKRNDNFSLDGDDYDGDVSFRSLNEPPTATFSERNTTTMDYESPYNSIEATVCRSLSAVNGTAYLQQNLLSPMQPTMTAMRRSIDDPEDEVDCASPVMINIPASYKLNKRIAGDEQMEGNTLKAQQQGPLDASSRSEDVSTHDGKPGTFESFKDMECIPSWMKKQLVHRDTACFPPSMSRSCSGREASDAMMESSRSTPTKARVEKHEVTEGGDKGNDYESFAMVKSTTNPGQDFKESMMEMVLHKRLHDSFQLVELLQCYLSLNSAVYHDVIVKAFIELWSELFNPDK</sequence>
<comment type="caution">
    <text evidence="8">The sequence shown here is derived from an EMBL/GenBank/DDBJ whole genome shotgun (WGS) entry which is preliminary data.</text>
</comment>
<evidence type="ECO:0000256" key="6">
    <source>
        <dbReference type="SAM" id="MobiDB-lite"/>
    </source>
</evidence>
<keyword evidence="9" id="KW-1185">Reference proteome</keyword>
<dbReference type="GO" id="GO:0045892">
    <property type="term" value="P:negative regulation of DNA-templated transcription"/>
    <property type="evidence" value="ECO:0007669"/>
    <property type="project" value="InterPro"/>
</dbReference>
<dbReference type="AlphaFoldDB" id="A0A8T2TSU1"/>
<evidence type="ECO:0000256" key="4">
    <source>
        <dbReference type="ARBA" id="ARBA00023163"/>
    </source>
</evidence>
<protein>
    <recommendedName>
        <fullName evidence="7">OVATE domain-containing protein</fullName>
    </recommendedName>
</protein>